<accession>A0A0J7JZK4</accession>
<dbReference type="OrthoDB" id="2668416at2759"/>
<proteinExistence type="inferred from homology"/>
<dbReference type="PANTHER" id="PTHR22930">
    <property type="match status" value="1"/>
</dbReference>
<evidence type="ECO:0000256" key="6">
    <source>
        <dbReference type="ARBA" id="ARBA00022801"/>
    </source>
</evidence>
<dbReference type="EMBL" id="LBMM01020233">
    <property type="protein sequence ID" value="KMQ83331.1"/>
    <property type="molecule type" value="Genomic_DNA"/>
</dbReference>
<dbReference type="AlphaFoldDB" id="A0A0J7JZK4"/>
<dbReference type="GO" id="GO:0046872">
    <property type="term" value="F:metal ion binding"/>
    <property type="evidence" value="ECO:0007669"/>
    <property type="project" value="UniProtKB-KW"/>
</dbReference>
<dbReference type="InterPro" id="IPR045249">
    <property type="entry name" value="HARBI1-like"/>
</dbReference>
<dbReference type="PaxDb" id="67767-A0A0J7JZK4"/>
<dbReference type="Proteomes" id="UP000036403">
    <property type="component" value="Unassembled WGS sequence"/>
</dbReference>
<sequence>MHRNLFMELAFEDPEKFRRCLRMNTALFEDLLNKITPLIQKQNTILRESISPAERLSLTLRHLATGESQKSLRLTYRIGQSTISGIIKEVCVAIFDVLREEYLKMPSCENEWKVVANDFGQRWNFYNCIGAMDGKHFKIDPPLQSGSLYYNYKDSFSVVLLAIVDAHLRFIYVDVVGDEGFPLSTQLLIPYPRDLCSGRKNKRIFNYRLSRARRCSENAFGILGARFQIFRSAMRYDPDDASNIILACCCIHNMLRTEVVGRHMYTPPEFLDQEDELMYQETR</sequence>
<keyword evidence="10" id="KW-1185">Reference proteome</keyword>
<keyword evidence="7" id="KW-0539">Nucleus</keyword>
<comment type="cofactor">
    <cofactor evidence="1">
        <name>a divalent metal cation</name>
        <dbReference type="ChEBI" id="CHEBI:60240"/>
    </cofactor>
</comment>
<organism evidence="9 10">
    <name type="scientific">Lasius niger</name>
    <name type="common">Black garden ant</name>
    <dbReference type="NCBI Taxonomy" id="67767"/>
    <lineage>
        <taxon>Eukaryota</taxon>
        <taxon>Metazoa</taxon>
        <taxon>Ecdysozoa</taxon>
        <taxon>Arthropoda</taxon>
        <taxon>Hexapoda</taxon>
        <taxon>Insecta</taxon>
        <taxon>Pterygota</taxon>
        <taxon>Neoptera</taxon>
        <taxon>Endopterygota</taxon>
        <taxon>Hymenoptera</taxon>
        <taxon>Apocrita</taxon>
        <taxon>Aculeata</taxon>
        <taxon>Formicoidea</taxon>
        <taxon>Formicidae</taxon>
        <taxon>Formicinae</taxon>
        <taxon>Lasius</taxon>
        <taxon>Lasius</taxon>
    </lineage>
</organism>
<name>A0A0J7JZK4_LASNI</name>
<keyword evidence="5" id="KW-0479">Metal-binding</keyword>
<evidence type="ECO:0000259" key="8">
    <source>
        <dbReference type="Pfam" id="PF13359"/>
    </source>
</evidence>
<gene>
    <name evidence="9" type="ORF">RF55_20322</name>
</gene>
<evidence type="ECO:0000313" key="9">
    <source>
        <dbReference type="EMBL" id="KMQ83331.1"/>
    </source>
</evidence>
<reference evidence="9 10" key="1">
    <citation type="submission" date="2015-04" db="EMBL/GenBank/DDBJ databases">
        <title>Lasius niger genome sequencing.</title>
        <authorList>
            <person name="Konorov E.A."/>
            <person name="Nikitin M.A."/>
            <person name="Kirill M.V."/>
            <person name="Chang P."/>
        </authorList>
    </citation>
    <scope>NUCLEOTIDE SEQUENCE [LARGE SCALE GENOMIC DNA]</scope>
    <source>
        <tissue evidence="9">Whole</tissue>
    </source>
</reference>
<evidence type="ECO:0000256" key="3">
    <source>
        <dbReference type="ARBA" id="ARBA00006958"/>
    </source>
</evidence>
<evidence type="ECO:0000256" key="2">
    <source>
        <dbReference type="ARBA" id="ARBA00004123"/>
    </source>
</evidence>
<dbReference type="GO" id="GO:0004518">
    <property type="term" value="F:nuclease activity"/>
    <property type="evidence" value="ECO:0007669"/>
    <property type="project" value="UniProtKB-KW"/>
</dbReference>
<dbReference type="GO" id="GO:0005634">
    <property type="term" value="C:nucleus"/>
    <property type="evidence" value="ECO:0007669"/>
    <property type="project" value="UniProtKB-SubCell"/>
</dbReference>
<dbReference type="STRING" id="67767.A0A0J7JZK4"/>
<comment type="similarity">
    <text evidence="3">Belongs to the HARBI1 family.</text>
</comment>
<dbReference type="InterPro" id="IPR027806">
    <property type="entry name" value="HARBI1_dom"/>
</dbReference>
<evidence type="ECO:0000256" key="1">
    <source>
        <dbReference type="ARBA" id="ARBA00001968"/>
    </source>
</evidence>
<dbReference type="GO" id="GO:0016787">
    <property type="term" value="F:hydrolase activity"/>
    <property type="evidence" value="ECO:0007669"/>
    <property type="project" value="UniProtKB-KW"/>
</dbReference>
<protein>
    <submittedName>
        <fullName evidence="9">Nuclease harbi1-like protein</fullName>
    </submittedName>
</protein>
<evidence type="ECO:0000313" key="10">
    <source>
        <dbReference type="Proteomes" id="UP000036403"/>
    </source>
</evidence>
<evidence type="ECO:0000256" key="5">
    <source>
        <dbReference type="ARBA" id="ARBA00022723"/>
    </source>
</evidence>
<evidence type="ECO:0000256" key="4">
    <source>
        <dbReference type="ARBA" id="ARBA00022722"/>
    </source>
</evidence>
<comment type="caution">
    <text evidence="9">The sequence shown here is derived from an EMBL/GenBank/DDBJ whole genome shotgun (WGS) entry which is preliminary data.</text>
</comment>
<feature type="domain" description="DDE Tnp4" evidence="8">
    <location>
        <begin position="175"/>
        <end position="253"/>
    </location>
</feature>
<dbReference type="PANTHER" id="PTHR22930:SF258">
    <property type="entry name" value="PROTEIN ALP1-LIKE ISOFORM X1"/>
    <property type="match status" value="1"/>
</dbReference>
<keyword evidence="4" id="KW-0540">Nuclease</keyword>
<keyword evidence="6" id="KW-0378">Hydrolase</keyword>
<dbReference type="Pfam" id="PF13359">
    <property type="entry name" value="DDE_Tnp_4"/>
    <property type="match status" value="1"/>
</dbReference>
<comment type="subcellular location">
    <subcellularLocation>
        <location evidence="2">Nucleus</location>
    </subcellularLocation>
</comment>
<evidence type="ECO:0000256" key="7">
    <source>
        <dbReference type="ARBA" id="ARBA00023242"/>
    </source>
</evidence>